<gene>
    <name evidence="1" type="ORF">E3W66_00800</name>
</gene>
<accession>A0A4Y8UIK5</accession>
<evidence type="ECO:0000313" key="2">
    <source>
        <dbReference type="Proteomes" id="UP000298133"/>
    </source>
</evidence>
<protein>
    <submittedName>
        <fullName evidence="1">DUF2288 family protein</fullName>
    </submittedName>
</protein>
<dbReference type="Pfam" id="PF10052">
    <property type="entry name" value="DUF2288"/>
    <property type="match status" value="1"/>
</dbReference>
<dbReference type="Proteomes" id="UP000298133">
    <property type="component" value="Unassembled WGS sequence"/>
</dbReference>
<dbReference type="EMBL" id="SPIA01000001">
    <property type="protein sequence ID" value="TFH68530.1"/>
    <property type="molecule type" value="Genomic_DNA"/>
</dbReference>
<evidence type="ECO:0000313" key="1">
    <source>
        <dbReference type="EMBL" id="TFH68530.1"/>
    </source>
</evidence>
<dbReference type="InterPro" id="IPR018741">
    <property type="entry name" value="DUF2288"/>
</dbReference>
<comment type="caution">
    <text evidence="1">The sequence shown here is derived from an EMBL/GenBank/DDBJ whole genome shotgun (WGS) entry which is preliminary data.</text>
</comment>
<dbReference type="AlphaFoldDB" id="A0A4Y8UIK5"/>
<name>A0A4Y8UIK5_9GAMM</name>
<reference evidence="1 2" key="1">
    <citation type="submission" date="2019-03" db="EMBL/GenBank/DDBJ databases">
        <title>Draft genome of Gammaproteobacteria bacterium LSUCC0057, a member of the SAR92 clade.</title>
        <authorList>
            <person name="Lanclos V.C."/>
            <person name="Doiron C."/>
            <person name="Henson M.W."/>
            <person name="Thrash J.C."/>
        </authorList>
    </citation>
    <scope>NUCLEOTIDE SEQUENCE [LARGE SCALE GENOMIC DNA]</scope>
    <source>
        <strain evidence="1 2">LSUCC0057</strain>
    </source>
</reference>
<dbReference type="OrthoDB" id="195194at2"/>
<organism evidence="1 2">
    <name type="scientific">Gammaproteobacteria bacterium LSUCC0057</name>
    <dbReference type="NCBI Taxonomy" id="2559237"/>
    <lineage>
        <taxon>Bacteria</taxon>
        <taxon>Pseudomonadati</taxon>
        <taxon>Pseudomonadota</taxon>
        <taxon>Gammaproteobacteria</taxon>
        <taxon>Cellvibrionales</taxon>
        <taxon>Porticoccaceae</taxon>
        <taxon>SAR92 clade</taxon>
    </lineage>
</organism>
<sequence>MNELRAKLNRETAKISWLELQRHYAAGNVLAVAEGADLIAVAEAFHTDSAAQVKQWLSDGTVAPVDDAAAARWVDQAAEHWAVVVAPFVLVQPTAPAVAG</sequence>
<proteinExistence type="predicted"/>
<keyword evidence="2" id="KW-1185">Reference proteome</keyword>